<name>A0A2D0NIJ8_FLAN2</name>
<gene>
    <name evidence="1" type="ORF">CRP01_03085</name>
</gene>
<dbReference type="AlphaFoldDB" id="A0A2D0NIJ8"/>
<keyword evidence="2" id="KW-1185">Reference proteome</keyword>
<accession>A0A2D0NIJ8</accession>
<reference evidence="1 2" key="1">
    <citation type="submission" date="2017-10" db="EMBL/GenBank/DDBJ databases">
        <title>The draft genome sequence of Lewinella nigricans NBRC 102662.</title>
        <authorList>
            <person name="Wang K."/>
        </authorList>
    </citation>
    <scope>NUCLEOTIDE SEQUENCE [LARGE SCALE GENOMIC DNA]</scope>
    <source>
        <strain evidence="1 2">NBRC 102662</strain>
    </source>
</reference>
<comment type="caution">
    <text evidence="1">The sequence shown here is derived from an EMBL/GenBank/DDBJ whole genome shotgun (WGS) entry which is preliminary data.</text>
</comment>
<proteinExistence type="predicted"/>
<dbReference type="RefSeq" id="WP_099148524.1">
    <property type="nucleotide sequence ID" value="NZ_PDUD01000002.1"/>
</dbReference>
<evidence type="ECO:0000313" key="1">
    <source>
        <dbReference type="EMBL" id="PHN08322.1"/>
    </source>
</evidence>
<sequence>MLKSELIHLITPFSKAEMRKAEQFLKSPYHNANRTALALFKYIRRFYPELNSFKLDRKHVYPHLYPREAFNEKRLRNQMWKLKKLLEQFLLHEQLQREDHIQNQLLVKACFRKLNYEEFAALIQRCVSDLEKPGFRDSEFYQKQLWFYEELYYHPDRSMYQTDQYSVLAIIQDLERYYALSKLRFETDQEVRKAVIEETTSSTFELQMLLEAFRQIQPENALIGLYLQLYNFRQAPLSAGEFSAAIDQLTRHFGLMGEKEKAYLVSAFINTGVYYHNKGEKQFTALVARLYKIAEEQEVISYREKIQASTFLNAVLLCSAAGELVWAKDFIKKYGSCLAPHDRNYTINLALGYWYFLNSRQLPDQKQEMLRQAHEHLSLIPYSGLVIDLRLRSLQLRVYYELELIRGNVSVFLNFAEAFEKWLMRDPRLAQERNKAYLNFVRLSKQLVKFTEQEASSAEQLDHFIAKVNKKKPIILKDWIIEKAEELK</sequence>
<organism evidence="1 2">
    <name type="scientific">Flavilitoribacter nigricans (strain ATCC 23147 / DSM 23189 / NBRC 102662 / NCIMB 1420 / SS-2)</name>
    <name type="common">Lewinella nigricans</name>
    <dbReference type="NCBI Taxonomy" id="1122177"/>
    <lineage>
        <taxon>Bacteria</taxon>
        <taxon>Pseudomonadati</taxon>
        <taxon>Bacteroidota</taxon>
        <taxon>Saprospiria</taxon>
        <taxon>Saprospirales</taxon>
        <taxon>Lewinellaceae</taxon>
        <taxon>Flavilitoribacter</taxon>
    </lineage>
</organism>
<evidence type="ECO:0000313" key="2">
    <source>
        <dbReference type="Proteomes" id="UP000223913"/>
    </source>
</evidence>
<dbReference type="EMBL" id="PDUD01000002">
    <property type="protein sequence ID" value="PHN08322.1"/>
    <property type="molecule type" value="Genomic_DNA"/>
</dbReference>
<dbReference type="Proteomes" id="UP000223913">
    <property type="component" value="Unassembled WGS sequence"/>
</dbReference>
<protein>
    <submittedName>
        <fullName evidence="1">Uncharacterized protein</fullName>
    </submittedName>
</protein>